<dbReference type="CDD" id="cd10918">
    <property type="entry name" value="CE4_NodB_like_5s_6s"/>
    <property type="match status" value="1"/>
</dbReference>
<dbReference type="Gene3D" id="3.20.20.370">
    <property type="entry name" value="Glycoside hydrolase/deacetylase"/>
    <property type="match status" value="1"/>
</dbReference>
<evidence type="ECO:0000313" key="6">
    <source>
        <dbReference type="EMBL" id="PCR99158.1"/>
    </source>
</evidence>
<keyword evidence="2" id="KW-0732">Signal</keyword>
<dbReference type="InterPro" id="IPR011330">
    <property type="entry name" value="Glyco_hydro/deAcase_b/a-brl"/>
</dbReference>
<dbReference type="OrthoDB" id="9778320at2"/>
<reference evidence="6 7" key="1">
    <citation type="submission" date="2014-12" db="EMBL/GenBank/DDBJ databases">
        <title>Draft genome sequences of 10 type strains of Lactococcus.</title>
        <authorList>
            <person name="Sun Z."/>
            <person name="Zhong Z."/>
            <person name="Liu W."/>
            <person name="Zhang W."/>
            <person name="Zhang H."/>
        </authorList>
    </citation>
    <scope>NUCLEOTIDE SEQUENCE [LARGE SCALE GENOMIC DNA]</scope>
    <source>
        <strain evidence="6 7">JCM 16395</strain>
    </source>
</reference>
<dbReference type="EMBL" id="JXJU01000011">
    <property type="protein sequence ID" value="PCR99158.1"/>
    <property type="molecule type" value="Genomic_DNA"/>
</dbReference>
<dbReference type="PANTHER" id="PTHR34216:SF3">
    <property type="entry name" value="POLY-BETA-1,6-N-ACETYL-D-GLUCOSAMINE N-DEACETYLASE"/>
    <property type="match status" value="1"/>
</dbReference>
<protein>
    <submittedName>
        <fullName evidence="6">Polysaccharide deacetylase</fullName>
    </submittedName>
</protein>
<dbReference type="STRING" id="1291764.GCA_001311235_02440"/>
<sequence>MKKRANKYQKKHHGIRNVIFLIFSILLITLIVYGISAVLNRGEASGSNSKVPQTSSRSNSNRKTSSSGQSETTGPTQKWLQSKTDNELPILMFHYASSQAADLAGGSNWMPDSTLEADLLALKNAGYTTVTSEQAIKIMTSHTKPSNKMVWLTFDDGSLTLYRDVFPLLKKYNMHATGAIITGFVDNHQSGILTWEQIKEMKASGLVDFISHTVSHLDLGTLSTADATYQLQQSKKELDSELGQDTNIICYPAGGYNQETIQIAKNLGYSYGIIDPGRNGAVAKEATASDGLMTLPRFRMASTTGPSLMMSYVSPATTFNEQNTMK</sequence>
<dbReference type="Proteomes" id="UP000218181">
    <property type="component" value="Unassembled WGS sequence"/>
</dbReference>
<gene>
    <name evidence="6" type="ORF">RT41_GL000459</name>
</gene>
<dbReference type="InterPro" id="IPR002509">
    <property type="entry name" value="NODB_dom"/>
</dbReference>
<dbReference type="RefSeq" id="WP_096818866.1">
    <property type="nucleotide sequence ID" value="NZ_JXJU01000011.1"/>
</dbReference>
<comment type="caution">
    <text evidence="6">The sequence shown here is derived from an EMBL/GenBank/DDBJ whole genome shotgun (WGS) entry which is preliminary data.</text>
</comment>
<evidence type="ECO:0000259" key="5">
    <source>
        <dbReference type="PROSITE" id="PS51677"/>
    </source>
</evidence>
<dbReference type="InterPro" id="IPR051398">
    <property type="entry name" value="Polysacch_Deacetylase"/>
</dbReference>
<feature type="transmembrane region" description="Helical" evidence="4">
    <location>
        <begin position="20"/>
        <end position="39"/>
    </location>
</feature>
<feature type="domain" description="NodB homology" evidence="5">
    <location>
        <begin position="148"/>
        <end position="326"/>
    </location>
</feature>
<keyword evidence="7" id="KW-1185">Reference proteome</keyword>
<organism evidence="6 7">
    <name type="scientific">Lactococcus fujiensis JCM 16395</name>
    <dbReference type="NCBI Taxonomy" id="1291764"/>
    <lineage>
        <taxon>Bacteria</taxon>
        <taxon>Bacillati</taxon>
        <taxon>Bacillota</taxon>
        <taxon>Bacilli</taxon>
        <taxon>Lactobacillales</taxon>
        <taxon>Streptococcaceae</taxon>
        <taxon>Lactococcus</taxon>
    </lineage>
</organism>
<dbReference type="AlphaFoldDB" id="A0A2A5RJ67"/>
<evidence type="ECO:0000313" key="7">
    <source>
        <dbReference type="Proteomes" id="UP000218181"/>
    </source>
</evidence>
<accession>A0A2A5RJ67</accession>
<keyword evidence="4" id="KW-0472">Membrane</keyword>
<dbReference type="PROSITE" id="PS51677">
    <property type="entry name" value="NODB"/>
    <property type="match status" value="1"/>
</dbReference>
<feature type="compositionally biased region" description="Low complexity" evidence="3">
    <location>
        <begin position="53"/>
        <end position="70"/>
    </location>
</feature>
<comment type="subcellular location">
    <subcellularLocation>
        <location evidence="1">Secreted</location>
    </subcellularLocation>
</comment>
<feature type="region of interest" description="Disordered" evidence="3">
    <location>
        <begin position="43"/>
        <end position="79"/>
    </location>
</feature>
<dbReference type="SUPFAM" id="SSF88713">
    <property type="entry name" value="Glycoside hydrolase/deacetylase"/>
    <property type="match status" value="1"/>
</dbReference>
<dbReference type="GO" id="GO:0005975">
    <property type="term" value="P:carbohydrate metabolic process"/>
    <property type="evidence" value="ECO:0007669"/>
    <property type="project" value="InterPro"/>
</dbReference>
<evidence type="ECO:0000256" key="4">
    <source>
        <dbReference type="SAM" id="Phobius"/>
    </source>
</evidence>
<evidence type="ECO:0000256" key="3">
    <source>
        <dbReference type="SAM" id="MobiDB-lite"/>
    </source>
</evidence>
<dbReference type="Pfam" id="PF01522">
    <property type="entry name" value="Polysacc_deac_1"/>
    <property type="match status" value="1"/>
</dbReference>
<name>A0A2A5RJ67_9LACT</name>
<proteinExistence type="predicted"/>
<dbReference type="GO" id="GO:0016810">
    <property type="term" value="F:hydrolase activity, acting on carbon-nitrogen (but not peptide) bonds"/>
    <property type="evidence" value="ECO:0007669"/>
    <property type="project" value="InterPro"/>
</dbReference>
<evidence type="ECO:0000256" key="2">
    <source>
        <dbReference type="ARBA" id="ARBA00022729"/>
    </source>
</evidence>
<dbReference type="PANTHER" id="PTHR34216">
    <property type="match status" value="1"/>
</dbReference>
<keyword evidence="4" id="KW-1133">Transmembrane helix</keyword>
<evidence type="ECO:0000256" key="1">
    <source>
        <dbReference type="ARBA" id="ARBA00004613"/>
    </source>
</evidence>
<keyword evidence="4" id="KW-0812">Transmembrane</keyword>
<dbReference type="GO" id="GO:0005576">
    <property type="term" value="C:extracellular region"/>
    <property type="evidence" value="ECO:0007669"/>
    <property type="project" value="UniProtKB-SubCell"/>
</dbReference>